<dbReference type="KEGG" id="acan:ACA1_324880"/>
<dbReference type="AlphaFoldDB" id="L8GJS8"/>
<evidence type="ECO:0000313" key="2">
    <source>
        <dbReference type="EMBL" id="ELR12441.1"/>
    </source>
</evidence>
<dbReference type="VEuPathDB" id="AmoebaDB:ACA1_324880"/>
<accession>L8GJS8</accession>
<dbReference type="EMBL" id="KB008116">
    <property type="protein sequence ID" value="ELR12441.1"/>
    <property type="molecule type" value="Genomic_DNA"/>
</dbReference>
<feature type="region of interest" description="Disordered" evidence="1">
    <location>
        <begin position="124"/>
        <end position="184"/>
    </location>
</feature>
<sequence>MYDAQWLAGGQHDDIETEDNADSESVFFMAMPNPAADNDDSNGDETSRRQPVARLVGMNQEDIMQLPPEELAGLALGLDADQSDDSDRRYGPYGDDYASRTDLSFVMASPSILVAAPDDARDLSVSPEQSAKRVRRSGSPLWGSSPPTYASNMGFPSGGFGKANEDETDDQGSQDFYTSNVPATDLNDAETIELKALGYEDDDDGGQAAFDGPFAFGAAATKSWRNNLQRADDPEYLSRILREPNSPWQW</sequence>
<dbReference type="RefSeq" id="XP_004334454.1">
    <property type="nucleotide sequence ID" value="XM_004334406.1"/>
</dbReference>
<reference evidence="2 3" key="1">
    <citation type="journal article" date="2013" name="Genome Biol.">
        <title>Genome of Acanthamoeba castellanii highlights extensive lateral gene transfer and early evolution of tyrosine kinase signaling.</title>
        <authorList>
            <person name="Clarke M."/>
            <person name="Lohan A.J."/>
            <person name="Liu B."/>
            <person name="Lagkouvardos I."/>
            <person name="Roy S."/>
            <person name="Zafar N."/>
            <person name="Bertelli C."/>
            <person name="Schilde C."/>
            <person name="Kianianmomeni A."/>
            <person name="Burglin T.R."/>
            <person name="Frech C."/>
            <person name="Turcotte B."/>
            <person name="Kopec K.O."/>
            <person name="Synnott J.M."/>
            <person name="Choo C."/>
            <person name="Paponov I."/>
            <person name="Finkler A."/>
            <person name="Soon Heng Tan C."/>
            <person name="Hutchins A.P."/>
            <person name="Weinmeier T."/>
            <person name="Rattei T."/>
            <person name="Chu J.S."/>
            <person name="Gimenez G."/>
            <person name="Irimia M."/>
            <person name="Rigden D.J."/>
            <person name="Fitzpatrick D.A."/>
            <person name="Lorenzo-Morales J."/>
            <person name="Bateman A."/>
            <person name="Chiu C.H."/>
            <person name="Tang P."/>
            <person name="Hegemann P."/>
            <person name="Fromm H."/>
            <person name="Raoult D."/>
            <person name="Greub G."/>
            <person name="Miranda-Saavedra D."/>
            <person name="Chen N."/>
            <person name="Nash P."/>
            <person name="Ginger M.L."/>
            <person name="Horn M."/>
            <person name="Schaap P."/>
            <person name="Caler L."/>
            <person name="Loftus B."/>
        </authorList>
    </citation>
    <scope>NUCLEOTIDE SEQUENCE [LARGE SCALE GENOMIC DNA]</scope>
    <source>
        <strain evidence="2 3">Neff</strain>
    </source>
</reference>
<evidence type="ECO:0000256" key="1">
    <source>
        <dbReference type="SAM" id="MobiDB-lite"/>
    </source>
</evidence>
<evidence type="ECO:0000313" key="3">
    <source>
        <dbReference type="Proteomes" id="UP000011083"/>
    </source>
</evidence>
<dbReference type="GeneID" id="14912958"/>
<organism evidence="2 3">
    <name type="scientific">Acanthamoeba castellanii (strain ATCC 30010 / Neff)</name>
    <dbReference type="NCBI Taxonomy" id="1257118"/>
    <lineage>
        <taxon>Eukaryota</taxon>
        <taxon>Amoebozoa</taxon>
        <taxon>Discosea</taxon>
        <taxon>Longamoebia</taxon>
        <taxon>Centramoebida</taxon>
        <taxon>Acanthamoebidae</taxon>
        <taxon>Acanthamoeba</taxon>
    </lineage>
</organism>
<gene>
    <name evidence="2" type="ORF">ACA1_324880</name>
</gene>
<proteinExistence type="predicted"/>
<name>L8GJS8_ACACF</name>
<keyword evidence="3" id="KW-1185">Reference proteome</keyword>
<protein>
    <submittedName>
        <fullName evidence="2">Uncharacterized protein</fullName>
    </submittedName>
</protein>
<feature type="region of interest" description="Disordered" evidence="1">
    <location>
        <begin position="74"/>
        <end position="95"/>
    </location>
</feature>
<feature type="region of interest" description="Disordered" evidence="1">
    <location>
        <begin position="1"/>
        <end position="52"/>
    </location>
</feature>
<feature type="compositionally biased region" description="Polar residues" evidence="1">
    <location>
        <begin position="173"/>
        <end position="182"/>
    </location>
</feature>
<dbReference type="Proteomes" id="UP000011083">
    <property type="component" value="Unassembled WGS sequence"/>
</dbReference>